<accession>A0A447CVP7</accession>
<dbReference type="Proteomes" id="UP000289200">
    <property type="component" value="Unassembled WGS sequence"/>
</dbReference>
<evidence type="ECO:0000313" key="4">
    <source>
        <dbReference type="EMBL" id="VCU09363.1"/>
    </source>
</evidence>
<dbReference type="RefSeq" id="WP_129609274.1">
    <property type="nucleotide sequence ID" value="NZ_UWOC01000146.1"/>
</dbReference>
<keyword evidence="2" id="KW-0732">Signal</keyword>
<organism evidence="4 5">
    <name type="scientific">Rhodoplanes serenus</name>
    <dbReference type="NCBI Taxonomy" id="200615"/>
    <lineage>
        <taxon>Bacteria</taxon>
        <taxon>Pseudomonadati</taxon>
        <taxon>Pseudomonadota</taxon>
        <taxon>Alphaproteobacteria</taxon>
        <taxon>Hyphomicrobiales</taxon>
        <taxon>Nitrobacteraceae</taxon>
        <taxon>Rhodoplanes</taxon>
    </lineage>
</organism>
<evidence type="ECO:0000313" key="3">
    <source>
        <dbReference type="EMBL" id="MTW17723.1"/>
    </source>
</evidence>
<evidence type="ECO:0000256" key="2">
    <source>
        <dbReference type="SAM" id="SignalP"/>
    </source>
</evidence>
<reference evidence="5" key="2">
    <citation type="submission" date="2018-10" db="EMBL/GenBank/DDBJ databases">
        <authorList>
            <person name="Peiro R."/>
            <person name="Begona"/>
            <person name="Cbmso G."/>
            <person name="Lopez M."/>
            <person name="Gonzalez S."/>
            <person name="Sacristan E."/>
            <person name="Castillo E."/>
        </authorList>
    </citation>
    <scope>NUCLEOTIDE SEQUENCE [LARGE SCALE GENOMIC DNA]</scope>
</reference>
<evidence type="ECO:0000256" key="1">
    <source>
        <dbReference type="SAM" id="MobiDB-lite"/>
    </source>
</evidence>
<dbReference type="Proteomes" id="UP000438991">
    <property type="component" value="Unassembled WGS sequence"/>
</dbReference>
<reference evidence="4" key="1">
    <citation type="submission" date="2018-10" db="EMBL/GenBank/DDBJ databases">
        <authorList>
            <person name="Peiro R."/>
            <person name="Begona"/>
            <person name="Cbmso G."/>
            <person name="Lopez M."/>
            <person name="Gonzalez S."/>
            <person name="Sacristan E."/>
            <person name="Castillo E."/>
        </authorList>
    </citation>
    <scope>NUCLEOTIDE SEQUENCE</scope>
    <source>
        <strain evidence="4">Rhod_genome</strain>
    </source>
</reference>
<keyword evidence="5" id="KW-1185">Reference proteome</keyword>
<feature type="chain" id="PRO_5044086295" description="Lipocalin-like domain-containing protein" evidence="2">
    <location>
        <begin position="25"/>
        <end position="181"/>
    </location>
</feature>
<comment type="caution">
    <text evidence="4">The sequence shown here is derived from an EMBL/GenBank/DDBJ whole genome shotgun (WGS) entry which is preliminary data.</text>
</comment>
<evidence type="ECO:0000313" key="5">
    <source>
        <dbReference type="Proteomes" id="UP000289200"/>
    </source>
</evidence>
<sequence>MFGSFRGVARALMAVALLSLTGCASTLPSFSGGGSAPEPQPSAPPPPSNIRPEDLVGRWGLAAYHRPEDRARTEAAARRGCTQPFVINRSSVGVAMLGHDNPQVQDMLVKGSYEGKTFIGPNPQSGDADDREVVSFDGRVLVMRWVDQEVAGRYGTMVLVRCGAEGTASRGAPRPAPAPAR</sequence>
<reference evidence="3 6" key="3">
    <citation type="submission" date="2019-11" db="EMBL/GenBank/DDBJ databases">
        <title>Whole-genome sequence of Rhodoplanes serenus DSM 18633, type strain.</title>
        <authorList>
            <person name="Kyndt J.A."/>
            <person name="Meyer T.E."/>
        </authorList>
    </citation>
    <scope>NUCLEOTIDE SEQUENCE [LARGE SCALE GENOMIC DNA]</scope>
    <source>
        <strain evidence="3 6">DSM 18633</strain>
    </source>
</reference>
<proteinExistence type="predicted"/>
<evidence type="ECO:0000313" key="6">
    <source>
        <dbReference type="Proteomes" id="UP000438991"/>
    </source>
</evidence>
<dbReference type="EMBL" id="WNKV01000012">
    <property type="protein sequence ID" value="MTW17723.1"/>
    <property type="molecule type" value="Genomic_DNA"/>
</dbReference>
<dbReference type="OrthoDB" id="7961084at2"/>
<evidence type="ECO:0008006" key="7">
    <source>
        <dbReference type="Google" id="ProtNLM"/>
    </source>
</evidence>
<dbReference type="EMBL" id="UWOC01000146">
    <property type="protein sequence ID" value="VCU09363.1"/>
    <property type="molecule type" value="Genomic_DNA"/>
</dbReference>
<feature type="region of interest" description="Disordered" evidence="1">
    <location>
        <begin position="30"/>
        <end position="54"/>
    </location>
</feature>
<feature type="signal peptide" evidence="2">
    <location>
        <begin position="1"/>
        <end position="24"/>
    </location>
</feature>
<name>A0A447CVP7_9BRAD</name>
<gene>
    <name evidence="3" type="ORF">GJ689_16065</name>
    <name evidence="4" type="ORF">RHODGE_RHODGE_02535</name>
</gene>
<dbReference type="PROSITE" id="PS51257">
    <property type="entry name" value="PROKAR_LIPOPROTEIN"/>
    <property type="match status" value="1"/>
</dbReference>
<feature type="compositionally biased region" description="Pro residues" evidence="1">
    <location>
        <begin position="38"/>
        <end position="49"/>
    </location>
</feature>
<protein>
    <recommendedName>
        <fullName evidence="7">Lipocalin-like domain-containing protein</fullName>
    </recommendedName>
</protein>
<dbReference type="AlphaFoldDB" id="A0A447CVP7"/>